<keyword evidence="4" id="KW-1185">Reference proteome</keyword>
<name>A0A1L7X9T7_9HELO</name>
<dbReference type="PANTHER" id="PTHR21310:SF55">
    <property type="entry name" value="AMINOGLYCOSIDE PHOSPHOTRANSFERASE DOMAIN-CONTAINING PROTEIN"/>
    <property type="match status" value="1"/>
</dbReference>
<protein>
    <recommendedName>
        <fullName evidence="2">Aminoglycoside phosphotransferase domain-containing protein</fullName>
    </recommendedName>
</protein>
<evidence type="ECO:0000313" key="3">
    <source>
        <dbReference type="EMBL" id="CZR61756.1"/>
    </source>
</evidence>
<gene>
    <name evidence="3" type="ORF">PAC_11653</name>
</gene>
<dbReference type="Pfam" id="PF01636">
    <property type="entry name" value="APH"/>
    <property type="match status" value="1"/>
</dbReference>
<dbReference type="SUPFAM" id="SSF56112">
    <property type="entry name" value="Protein kinase-like (PK-like)"/>
    <property type="match status" value="1"/>
</dbReference>
<organism evidence="3 4">
    <name type="scientific">Phialocephala subalpina</name>
    <dbReference type="NCBI Taxonomy" id="576137"/>
    <lineage>
        <taxon>Eukaryota</taxon>
        <taxon>Fungi</taxon>
        <taxon>Dikarya</taxon>
        <taxon>Ascomycota</taxon>
        <taxon>Pezizomycotina</taxon>
        <taxon>Leotiomycetes</taxon>
        <taxon>Helotiales</taxon>
        <taxon>Mollisiaceae</taxon>
        <taxon>Phialocephala</taxon>
        <taxon>Phialocephala fortinii species complex</taxon>
    </lineage>
</organism>
<feature type="domain" description="Aminoglycoside phosphotransferase" evidence="2">
    <location>
        <begin position="106"/>
        <end position="321"/>
    </location>
</feature>
<evidence type="ECO:0000256" key="1">
    <source>
        <dbReference type="SAM" id="MobiDB-lite"/>
    </source>
</evidence>
<feature type="compositionally biased region" description="Basic and acidic residues" evidence="1">
    <location>
        <begin position="22"/>
        <end position="42"/>
    </location>
</feature>
<dbReference type="OrthoDB" id="8300194at2759"/>
<dbReference type="Proteomes" id="UP000184330">
    <property type="component" value="Unassembled WGS sequence"/>
</dbReference>
<reference evidence="3 4" key="1">
    <citation type="submission" date="2016-03" db="EMBL/GenBank/DDBJ databases">
        <authorList>
            <person name="Ploux O."/>
        </authorList>
    </citation>
    <scope>NUCLEOTIDE SEQUENCE [LARGE SCALE GENOMIC DNA]</scope>
    <source>
        <strain evidence="3 4">UAMH 11012</strain>
    </source>
</reference>
<dbReference type="InterPro" id="IPR051678">
    <property type="entry name" value="AGP_Transferase"/>
</dbReference>
<dbReference type="EMBL" id="FJOG01000019">
    <property type="protein sequence ID" value="CZR61756.1"/>
    <property type="molecule type" value="Genomic_DNA"/>
</dbReference>
<dbReference type="InterPro" id="IPR002575">
    <property type="entry name" value="Aminoglycoside_PTrfase"/>
</dbReference>
<evidence type="ECO:0000259" key="2">
    <source>
        <dbReference type="Pfam" id="PF01636"/>
    </source>
</evidence>
<dbReference type="Gene3D" id="3.90.1200.10">
    <property type="match status" value="1"/>
</dbReference>
<evidence type="ECO:0000313" key="4">
    <source>
        <dbReference type="Proteomes" id="UP000184330"/>
    </source>
</evidence>
<accession>A0A1L7X9T7</accession>
<dbReference type="AlphaFoldDB" id="A0A1L7X9T7"/>
<feature type="region of interest" description="Disordered" evidence="1">
    <location>
        <begin position="1"/>
        <end position="42"/>
    </location>
</feature>
<dbReference type="PANTHER" id="PTHR21310">
    <property type="entry name" value="AMINOGLYCOSIDE PHOSPHOTRANSFERASE-RELATED-RELATED"/>
    <property type="match status" value="1"/>
</dbReference>
<sequence length="422" mass="47603">MGDDSAKSGDLAKCNDLTNSDSHVDHDYRHPEREQKDLIWAPDEKSPAGYKKLRAEQGRPPVEETWMDEHRELCWACGWTNYLELHSSYSPRLKIYHARQNMGLWDVGGQWVLRDEPNDGSAGNDFMTQQFLRAQPGLTIPLVAKMLALSGPDDAVQFTLMSQASGVRLDQVWPRLSPAQKAGYVRQMAAVITALRQFTAPSAQKVDGSLLDDLIIGHCVRRRAPSCTKIGPTADAWIDALAPSLRGGLSHLHKTNDPAIIDAKLAELRANFPPGGPYYLTHGDLNLSNIIVQDDKITAILDWEMAGYYPWWAERWLSIRNYAPANELFDPMWALLEPELSFETLRRDVSVPVGDVISAWEKCNVEHPGQNARWLRPAFSKCEPWAGEIKWRDCGNQLEHKIRDVQWGAESPNYPYNGLYSS</sequence>
<proteinExistence type="predicted"/>
<dbReference type="InterPro" id="IPR011009">
    <property type="entry name" value="Kinase-like_dom_sf"/>
</dbReference>